<dbReference type="EMBL" id="JACHIP010000014">
    <property type="protein sequence ID" value="MBB5060491.1"/>
    <property type="molecule type" value="Genomic_DNA"/>
</dbReference>
<comment type="caution">
    <text evidence="2">The sequence shown here is derived from an EMBL/GenBank/DDBJ whole genome shotgun (WGS) entry which is preliminary data.</text>
</comment>
<dbReference type="RefSeq" id="WP_184222822.1">
    <property type="nucleotide sequence ID" value="NZ_JACHIP010000014.1"/>
</dbReference>
<feature type="domain" description="EthD" evidence="1">
    <location>
        <begin position="18"/>
        <end position="92"/>
    </location>
</feature>
<sequence length="115" mass="12742">MVKVTILYPNSLESRFDVDYYLEKHMPRSIELLGAALKGVSVEIGMAKDLTGGLPPFAAICAFTCESLEAFLTAFAPHASELQGDMENYTDARAIVQVSELRIENVKYEHTQARS</sequence>
<dbReference type="PANTHER" id="PTHR40260">
    <property type="entry name" value="BLR8190 PROTEIN"/>
    <property type="match status" value="1"/>
</dbReference>
<dbReference type="Gene3D" id="3.30.70.100">
    <property type="match status" value="1"/>
</dbReference>
<keyword evidence="3" id="KW-1185">Reference proteome</keyword>
<organism evidence="2 3">
    <name type="scientific">Granulicella aggregans</name>
    <dbReference type="NCBI Taxonomy" id="474949"/>
    <lineage>
        <taxon>Bacteria</taxon>
        <taxon>Pseudomonadati</taxon>
        <taxon>Acidobacteriota</taxon>
        <taxon>Terriglobia</taxon>
        <taxon>Terriglobales</taxon>
        <taxon>Acidobacteriaceae</taxon>
        <taxon>Granulicella</taxon>
    </lineage>
</organism>
<dbReference type="SUPFAM" id="SSF54909">
    <property type="entry name" value="Dimeric alpha+beta barrel"/>
    <property type="match status" value="1"/>
</dbReference>
<evidence type="ECO:0000259" key="1">
    <source>
        <dbReference type="Pfam" id="PF07110"/>
    </source>
</evidence>
<dbReference type="InterPro" id="IPR009799">
    <property type="entry name" value="EthD_dom"/>
</dbReference>
<dbReference type="Proteomes" id="UP000540989">
    <property type="component" value="Unassembled WGS sequence"/>
</dbReference>
<reference evidence="2 3" key="1">
    <citation type="submission" date="2020-08" db="EMBL/GenBank/DDBJ databases">
        <title>Genomic Encyclopedia of Type Strains, Phase IV (KMG-V): Genome sequencing to study the core and pangenomes of soil and plant-associated prokaryotes.</title>
        <authorList>
            <person name="Whitman W."/>
        </authorList>
    </citation>
    <scope>NUCLEOTIDE SEQUENCE [LARGE SCALE GENOMIC DNA]</scope>
    <source>
        <strain evidence="2 3">M8UP14</strain>
    </source>
</reference>
<name>A0A7W7ZJT6_9BACT</name>
<dbReference type="PANTHER" id="PTHR40260:SF2">
    <property type="entry name" value="BLR8190 PROTEIN"/>
    <property type="match status" value="1"/>
</dbReference>
<accession>A0A7W7ZJT6</accession>
<dbReference type="NCBIfam" id="TIGR02118">
    <property type="entry name" value="EthD family reductase"/>
    <property type="match status" value="1"/>
</dbReference>
<proteinExistence type="predicted"/>
<protein>
    <submittedName>
        <fullName evidence="2">Uncharacterized protein (TIGR02118 family)</fullName>
    </submittedName>
</protein>
<dbReference type="InterPro" id="IPR011008">
    <property type="entry name" value="Dimeric_a/b-barrel"/>
</dbReference>
<dbReference type="GO" id="GO:0016491">
    <property type="term" value="F:oxidoreductase activity"/>
    <property type="evidence" value="ECO:0007669"/>
    <property type="project" value="InterPro"/>
</dbReference>
<dbReference type="AlphaFoldDB" id="A0A7W7ZJT6"/>
<evidence type="ECO:0000313" key="2">
    <source>
        <dbReference type="EMBL" id="MBB5060491.1"/>
    </source>
</evidence>
<gene>
    <name evidence="2" type="ORF">HDF16_005227</name>
</gene>
<evidence type="ECO:0000313" key="3">
    <source>
        <dbReference type="Proteomes" id="UP000540989"/>
    </source>
</evidence>
<dbReference type="Pfam" id="PF07110">
    <property type="entry name" value="EthD"/>
    <property type="match status" value="1"/>
</dbReference>